<dbReference type="Proteomes" id="UP000821866">
    <property type="component" value="Chromosome 4"/>
</dbReference>
<feature type="compositionally biased region" description="Basic residues" evidence="1">
    <location>
        <begin position="79"/>
        <end position="94"/>
    </location>
</feature>
<organism evidence="2 3">
    <name type="scientific">Rhipicephalus microplus</name>
    <name type="common">Cattle tick</name>
    <name type="synonym">Boophilus microplus</name>
    <dbReference type="NCBI Taxonomy" id="6941"/>
    <lineage>
        <taxon>Eukaryota</taxon>
        <taxon>Metazoa</taxon>
        <taxon>Ecdysozoa</taxon>
        <taxon>Arthropoda</taxon>
        <taxon>Chelicerata</taxon>
        <taxon>Arachnida</taxon>
        <taxon>Acari</taxon>
        <taxon>Parasitiformes</taxon>
        <taxon>Ixodida</taxon>
        <taxon>Ixodoidea</taxon>
        <taxon>Ixodidae</taxon>
        <taxon>Rhipicephalinae</taxon>
        <taxon>Rhipicephalus</taxon>
        <taxon>Boophilus</taxon>
    </lineage>
</organism>
<comment type="caution">
    <text evidence="2">The sequence shown here is derived from an EMBL/GenBank/DDBJ whole genome shotgun (WGS) entry which is preliminary data.</text>
</comment>
<feature type="compositionally biased region" description="Basic and acidic residues" evidence="1">
    <location>
        <begin position="95"/>
        <end position="111"/>
    </location>
</feature>
<accession>A0A9J6E0B9</accession>
<evidence type="ECO:0000313" key="3">
    <source>
        <dbReference type="Proteomes" id="UP000821866"/>
    </source>
</evidence>
<feature type="region of interest" description="Disordered" evidence="1">
    <location>
        <begin position="1"/>
        <end position="22"/>
    </location>
</feature>
<feature type="compositionally biased region" description="Basic and acidic residues" evidence="1">
    <location>
        <begin position="57"/>
        <end position="69"/>
    </location>
</feature>
<protein>
    <submittedName>
        <fullName evidence="2">Uncharacterized protein</fullName>
    </submittedName>
</protein>
<evidence type="ECO:0000313" key="2">
    <source>
        <dbReference type="EMBL" id="KAH8027666.1"/>
    </source>
</evidence>
<feature type="region of interest" description="Disordered" evidence="1">
    <location>
        <begin position="39"/>
        <end position="119"/>
    </location>
</feature>
<evidence type="ECO:0000256" key="1">
    <source>
        <dbReference type="SAM" id="MobiDB-lite"/>
    </source>
</evidence>
<sequence>MNKKSREASGARQTGIDSPARINWHLRRLLRRLVRVGIKGHDRERVPNRTTQTKSGRPYERDTPAEAARRTSGLGKAPGKNKRHMAREAKQKHRTSGDLREQEEAPARDATTESCVNASLPRNNGASLLERDNTRVDAFFCDKDKAKTPCERGSTNFRHGRRQLYRGCAPQHETSRPPLKKAECAQLDLGQARGDRAGRVHAE</sequence>
<proteinExistence type="predicted"/>
<dbReference type="AlphaFoldDB" id="A0A9J6E0B9"/>
<name>A0A9J6E0B9_RHIMP</name>
<dbReference type="EMBL" id="JABSTU010000006">
    <property type="protein sequence ID" value="KAH8027666.1"/>
    <property type="molecule type" value="Genomic_DNA"/>
</dbReference>
<keyword evidence="3" id="KW-1185">Reference proteome</keyword>
<gene>
    <name evidence="2" type="ORF">HPB51_007216</name>
</gene>
<reference evidence="2" key="1">
    <citation type="journal article" date="2020" name="Cell">
        <title>Large-Scale Comparative Analyses of Tick Genomes Elucidate Their Genetic Diversity and Vector Capacities.</title>
        <authorList>
            <consortium name="Tick Genome and Microbiome Consortium (TIGMIC)"/>
            <person name="Jia N."/>
            <person name="Wang J."/>
            <person name="Shi W."/>
            <person name="Du L."/>
            <person name="Sun Y."/>
            <person name="Zhan W."/>
            <person name="Jiang J.F."/>
            <person name="Wang Q."/>
            <person name="Zhang B."/>
            <person name="Ji P."/>
            <person name="Bell-Sakyi L."/>
            <person name="Cui X.M."/>
            <person name="Yuan T.T."/>
            <person name="Jiang B.G."/>
            <person name="Yang W.F."/>
            <person name="Lam T.T."/>
            <person name="Chang Q.C."/>
            <person name="Ding S.J."/>
            <person name="Wang X.J."/>
            <person name="Zhu J.G."/>
            <person name="Ruan X.D."/>
            <person name="Zhao L."/>
            <person name="Wei J.T."/>
            <person name="Ye R.Z."/>
            <person name="Que T.C."/>
            <person name="Du C.H."/>
            <person name="Zhou Y.H."/>
            <person name="Cheng J.X."/>
            <person name="Dai P.F."/>
            <person name="Guo W.B."/>
            <person name="Han X.H."/>
            <person name="Huang E.J."/>
            <person name="Li L.F."/>
            <person name="Wei W."/>
            <person name="Gao Y.C."/>
            <person name="Liu J.Z."/>
            <person name="Shao H.Z."/>
            <person name="Wang X."/>
            <person name="Wang C.C."/>
            <person name="Yang T.C."/>
            <person name="Huo Q.B."/>
            <person name="Li W."/>
            <person name="Chen H.Y."/>
            <person name="Chen S.E."/>
            <person name="Zhou L.G."/>
            <person name="Ni X.B."/>
            <person name="Tian J.H."/>
            <person name="Sheng Y."/>
            <person name="Liu T."/>
            <person name="Pan Y.S."/>
            <person name="Xia L.Y."/>
            <person name="Li J."/>
            <person name="Zhao F."/>
            <person name="Cao W.C."/>
        </authorList>
    </citation>
    <scope>NUCLEOTIDE SEQUENCE</scope>
    <source>
        <strain evidence="2">Rmic-2018</strain>
    </source>
</reference>
<reference evidence="2" key="2">
    <citation type="submission" date="2021-09" db="EMBL/GenBank/DDBJ databases">
        <authorList>
            <person name="Jia N."/>
            <person name="Wang J."/>
            <person name="Shi W."/>
            <person name="Du L."/>
            <person name="Sun Y."/>
            <person name="Zhan W."/>
            <person name="Jiang J."/>
            <person name="Wang Q."/>
            <person name="Zhang B."/>
            <person name="Ji P."/>
            <person name="Sakyi L.B."/>
            <person name="Cui X."/>
            <person name="Yuan T."/>
            <person name="Jiang B."/>
            <person name="Yang W."/>
            <person name="Lam T.T.-Y."/>
            <person name="Chang Q."/>
            <person name="Ding S."/>
            <person name="Wang X."/>
            <person name="Zhu J."/>
            <person name="Ruan X."/>
            <person name="Zhao L."/>
            <person name="Wei J."/>
            <person name="Que T."/>
            <person name="Du C."/>
            <person name="Cheng J."/>
            <person name="Dai P."/>
            <person name="Han X."/>
            <person name="Huang E."/>
            <person name="Gao Y."/>
            <person name="Liu J."/>
            <person name="Shao H."/>
            <person name="Ye R."/>
            <person name="Li L."/>
            <person name="Wei W."/>
            <person name="Wang X."/>
            <person name="Wang C."/>
            <person name="Huo Q."/>
            <person name="Li W."/>
            <person name="Guo W."/>
            <person name="Chen H."/>
            <person name="Chen S."/>
            <person name="Zhou L."/>
            <person name="Zhou L."/>
            <person name="Ni X."/>
            <person name="Tian J."/>
            <person name="Zhou Y."/>
            <person name="Sheng Y."/>
            <person name="Liu T."/>
            <person name="Pan Y."/>
            <person name="Xia L."/>
            <person name="Li J."/>
            <person name="Zhao F."/>
            <person name="Cao W."/>
        </authorList>
    </citation>
    <scope>NUCLEOTIDE SEQUENCE</scope>
    <source>
        <strain evidence="2">Rmic-2018</strain>
        <tissue evidence="2">Larvae</tissue>
    </source>
</reference>